<dbReference type="SUPFAM" id="SSF88723">
    <property type="entry name" value="PIN domain-like"/>
    <property type="match status" value="1"/>
</dbReference>
<dbReference type="InterPro" id="IPR020045">
    <property type="entry name" value="DNA_polI_H3TH"/>
</dbReference>
<dbReference type="PANTHER" id="PTHR42646:SF2">
    <property type="entry name" value="5'-3' EXONUCLEASE FAMILY PROTEIN"/>
    <property type="match status" value="1"/>
</dbReference>
<dbReference type="Pfam" id="PF02739">
    <property type="entry name" value="5_3_exonuc_N"/>
    <property type="match status" value="1"/>
</dbReference>
<comment type="caution">
    <text evidence="5">The sequence shown here is derived from an EMBL/GenBank/DDBJ whole genome shotgun (WGS) entry which is preliminary data.</text>
</comment>
<dbReference type="GO" id="GO:0008409">
    <property type="term" value="F:5'-3' exonuclease activity"/>
    <property type="evidence" value="ECO:0007669"/>
    <property type="project" value="InterPro"/>
</dbReference>
<dbReference type="GO" id="GO:0033567">
    <property type="term" value="P:DNA replication, Okazaki fragment processing"/>
    <property type="evidence" value="ECO:0007669"/>
    <property type="project" value="InterPro"/>
</dbReference>
<keyword evidence="3" id="KW-0238">DNA-binding</keyword>
<reference evidence="5 6" key="1">
    <citation type="journal article" date="2015" name="Nature">
        <title>rRNA introns, odd ribosomes, and small enigmatic genomes across a large radiation of phyla.</title>
        <authorList>
            <person name="Brown C.T."/>
            <person name="Hug L.A."/>
            <person name="Thomas B.C."/>
            <person name="Sharon I."/>
            <person name="Castelle C.J."/>
            <person name="Singh A."/>
            <person name="Wilkins M.J."/>
            <person name="Williams K.H."/>
            <person name="Banfield J.F."/>
        </authorList>
    </citation>
    <scope>NUCLEOTIDE SEQUENCE [LARGE SCALE GENOMIC DNA]</scope>
</reference>
<dbReference type="InterPro" id="IPR008918">
    <property type="entry name" value="HhH2"/>
</dbReference>
<dbReference type="CDD" id="cd09859">
    <property type="entry name" value="PIN_53EXO"/>
    <property type="match status" value="1"/>
</dbReference>
<dbReference type="Pfam" id="PF01367">
    <property type="entry name" value="5_3_exonuc"/>
    <property type="match status" value="1"/>
</dbReference>
<proteinExistence type="predicted"/>
<dbReference type="GO" id="GO:0017108">
    <property type="term" value="F:5'-flap endonuclease activity"/>
    <property type="evidence" value="ECO:0007669"/>
    <property type="project" value="InterPro"/>
</dbReference>
<dbReference type="STRING" id="1618356.UU93_C0004G0025"/>
<evidence type="ECO:0000256" key="3">
    <source>
        <dbReference type="ARBA" id="ARBA00023125"/>
    </source>
</evidence>
<dbReference type="SUPFAM" id="SSF47807">
    <property type="entry name" value="5' to 3' exonuclease, C-terminal subdomain"/>
    <property type="match status" value="1"/>
</dbReference>
<dbReference type="SMART" id="SM00279">
    <property type="entry name" value="HhH2"/>
    <property type="match status" value="1"/>
</dbReference>
<dbReference type="Gene3D" id="1.10.150.20">
    <property type="entry name" value="5' to 3' exonuclease, C-terminal subdomain"/>
    <property type="match status" value="1"/>
</dbReference>
<keyword evidence="2" id="KW-0378">Hydrolase</keyword>
<accession>A0A0G1B612</accession>
<keyword evidence="1" id="KW-0540">Nuclease</keyword>
<dbReference type="InterPro" id="IPR038969">
    <property type="entry name" value="FEN"/>
</dbReference>
<gene>
    <name evidence="5" type="ORF">UU93_C0004G0025</name>
</gene>
<dbReference type="InterPro" id="IPR029060">
    <property type="entry name" value="PIN-like_dom_sf"/>
</dbReference>
<dbReference type="EMBL" id="LCCN01000004">
    <property type="protein sequence ID" value="KKS32978.1"/>
    <property type="molecule type" value="Genomic_DNA"/>
</dbReference>
<dbReference type="Gene3D" id="3.40.50.1010">
    <property type="entry name" value="5'-nuclease"/>
    <property type="match status" value="1"/>
</dbReference>
<evidence type="ECO:0000313" key="6">
    <source>
        <dbReference type="Proteomes" id="UP000034160"/>
    </source>
</evidence>
<dbReference type="Proteomes" id="UP000034160">
    <property type="component" value="Unassembled WGS sequence"/>
</dbReference>
<dbReference type="AlphaFoldDB" id="A0A0G1B612"/>
<name>A0A0G1B612_9BACT</name>
<sequence length="309" mass="34799">MNKLLILDGNSVLHRAYYALPDWRNRSGEATAGVYGFMSMLIKALEQLKPTHLVIVFDHPSPTFRHNMYVGYQTNREKERQVSEDIWGQVDKLKQVFELIGVPVYQIAGFEADDVIGTISVQASAFSVQTIIITGDRDLMQLVDEKVHLCMPLKGLSDMTEVDRNKVHERLGVWPEEVIDYKALVGDSSDNYPGVPGIGPKTAVQLIEEFGSFEEIYSKIQNLKSKDPNKFQISKNQIQKLIDGYEGGELSKRLATIKRDVPVTYDNTQCSIPNAQKMAEVLAKLGYRSLTKRVDKTKVDSVNQVGLFD</sequence>
<evidence type="ECO:0000259" key="4">
    <source>
        <dbReference type="SMART" id="SM00475"/>
    </source>
</evidence>
<evidence type="ECO:0000256" key="2">
    <source>
        <dbReference type="ARBA" id="ARBA00022801"/>
    </source>
</evidence>
<dbReference type="InterPro" id="IPR020046">
    <property type="entry name" value="5-3_exonucl_a-hlix_arch_N"/>
</dbReference>
<dbReference type="InterPro" id="IPR036279">
    <property type="entry name" value="5-3_exonuclease_C_sf"/>
</dbReference>
<dbReference type="SMART" id="SM00475">
    <property type="entry name" value="53EXOc"/>
    <property type="match status" value="1"/>
</dbReference>
<dbReference type="GO" id="GO:0003677">
    <property type="term" value="F:DNA binding"/>
    <property type="evidence" value="ECO:0007669"/>
    <property type="project" value="UniProtKB-KW"/>
</dbReference>
<dbReference type="CDD" id="cd09898">
    <property type="entry name" value="H3TH_53EXO"/>
    <property type="match status" value="1"/>
</dbReference>
<dbReference type="PANTHER" id="PTHR42646">
    <property type="entry name" value="FLAP ENDONUCLEASE XNI"/>
    <property type="match status" value="1"/>
</dbReference>
<evidence type="ECO:0000256" key="1">
    <source>
        <dbReference type="ARBA" id="ARBA00022722"/>
    </source>
</evidence>
<feature type="domain" description="5'-3' exonuclease" evidence="4">
    <location>
        <begin position="2"/>
        <end position="273"/>
    </location>
</feature>
<dbReference type="PATRIC" id="fig|1618356.3.peg.281"/>
<dbReference type="FunFam" id="1.10.150.20:FF:000003">
    <property type="entry name" value="DNA polymerase I"/>
    <property type="match status" value="1"/>
</dbReference>
<evidence type="ECO:0000313" key="5">
    <source>
        <dbReference type="EMBL" id="KKS32978.1"/>
    </source>
</evidence>
<protein>
    <submittedName>
        <fullName evidence="5">Polymerase protein</fullName>
    </submittedName>
</protein>
<dbReference type="InterPro" id="IPR002421">
    <property type="entry name" value="5-3_exonuclease"/>
</dbReference>
<organism evidence="5 6">
    <name type="scientific">Candidatus Amesbacteria bacterium GW2011_GWA2_42_12</name>
    <dbReference type="NCBI Taxonomy" id="1618356"/>
    <lineage>
        <taxon>Bacteria</taxon>
        <taxon>Candidatus Amesiibacteriota</taxon>
    </lineage>
</organism>